<sequence length="81" mass="9628">MYNTIAFEMSSFSYDAIVGFALRFQTTTVQFGKFRQILLQCTTSRWNNEIVLYPCPLLFWMLEYVLNMCTNRLRRLVLAVE</sequence>
<organism evidence="1">
    <name type="scientific">Arundo donax</name>
    <name type="common">Giant reed</name>
    <name type="synonym">Donax arundinaceus</name>
    <dbReference type="NCBI Taxonomy" id="35708"/>
    <lineage>
        <taxon>Eukaryota</taxon>
        <taxon>Viridiplantae</taxon>
        <taxon>Streptophyta</taxon>
        <taxon>Embryophyta</taxon>
        <taxon>Tracheophyta</taxon>
        <taxon>Spermatophyta</taxon>
        <taxon>Magnoliopsida</taxon>
        <taxon>Liliopsida</taxon>
        <taxon>Poales</taxon>
        <taxon>Poaceae</taxon>
        <taxon>PACMAD clade</taxon>
        <taxon>Arundinoideae</taxon>
        <taxon>Arundineae</taxon>
        <taxon>Arundo</taxon>
    </lineage>
</organism>
<reference evidence="1" key="1">
    <citation type="submission" date="2014-09" db="EMBL/GenBank/DDBJ databases">
        <authorList>
            <person name="Magalhaes I.L.F."/>
            <person name="Oliveira U."/>
            <person name="Santos F.R."/>
            <person name="Vidigal T.H.D.A."/>
            <person name="Brescovit A.D."/>
            <person name="Santos A.J."/>
        </authorList>
    </citation>
    <scope>NUCLEOTIDE SEQUENCE</scope>
    <source>
        <tissue evidence="1">Shoot tissue taken approximately 20 cm above the soil surface</tissue>
    </source>
</reference>
<name>A0A0A9DN71_ARUDO</name>
<accession>A0A0A9DN71</accession>
<dbReference type="AlphaFoldDB" id="A0A0A9DN71"/>
<dbReference type="EMBL" id="GBRH01209792">
    <property type="protein sequence ID" value="JAD88103.1"/>
    <property type="molecule type" value="Transcribed_RNA"/>
</dbReference>
<protein>
    <submittedName>
        <fullName evidence="1">Uncharacterized protein</fullName>
    </submittedName>
</protein>
<reference evidence="1" key="2">
    <citation type="journal article" date="2015" name="Data Brief">
        <title>Shoot transcriptome of the giant reed, Arundo donax.</title>
        <authorList>
            <person name="Barrero R.A."/>
            <person name="Guerrero F.D."/>
            <person name="Moolhuijzen P."/>
            <person name="Goolsby J.A."/>
            <person name="Tidwell J."/>
            <person name="Bellgard S.E."/>
            <person name="Bellgard M.I."/>
        </authorList>
    </citation>
    <scope>NUCLEOTIDE SEQUENCE</scope>
    <source>
        <tissue evidence="1">Shoot tissue taken approximately 20 cm above the soil surface</tissue>
    </source>
</reference>
<evidence type="ECO:0000313" key="1">
    <source>
        <dbReference type="EMBL" id="JAD88103.1"/>
    </source>
</evidence>
<proteinExistence type="predicted"/>